<dbReference type="STRING" id="1423792.FD09_GL000603"/>
<dbReference type="EMBL" id="AZEC01000011">
    <property type="protein sequence ID" value="KRL11680.1"/>
    <property type="molecule type" value="Genomic_DNA"/>
</dbReference>
<dbReference type="Proteomes" id="UP000051330">
    <property type="component" value="Unassembled WGS sequence"/>
</dbReference>
<proteinExistence type="predicted"/>
<evidence type="ECO:0000313" key="2">
    <source>
        <dbReference type="EMBL" id="KRL11680.1"/>
    </source>
</evidence>
<keyword evidence="3" id="KW-1185">Reference proteome</keyword>
<dbReference type="AlphaFoldDB" id="A0A0R1MU37"/>
<dbReference type="InterPro" id="IPR039422">
    <property type="entry name" value="MarR/SlyA-like"/>
</dbReference>
<name>A0A0R1MU37_9LACO</name>
<dbReference type="GO" id="GO:0006950">
    <property type="term" value="P:response to stress"/>
    <property type="evidence" value="ECO:0007669"/>
    <property type="project" value="TreeGrafter"/>
</dbReference>
<sequence>MKTMENDIFTALMQIVTFFNQPANDEKILKAAGASQDPNLLPIIVRIGLQPNIRVGKLANQLGKDHSSTSRQIAKFERQGLVQTVAAPDDRRARAVALTAAGQQLYDRIATVRAEKIQQVLGSVSATEQQAILKRLQQIAALLNQAK</sequence>
<evidence type="ECO:0000313" key="3">
    <source>
        <dbReference type="Proteomes" id="UP000051330"/>
    </source>
</evidence>
<accession>A0A0R1MU37</accession>
<reference evidence="2 3" key="1">
    <citation type="journal article" date="2015" name="Genome Announc.">
        <title>Expanding the biotechnology potential of lactobacilli through comparative genomics of 213 strains and associated genera.</title>
        <authorList>
            <person name="Sun Z."/>
            <person name="Harris H.M."/>
            <person name="McCann A."/>
            <person name="Guo C."/>
            <person name="Argimon S."/>
            <person name="Zhang W."/>
            <person name="Yang X."/>
            <person name="Jeffery I.B."/>
            <person name="Cooney J.C."/>
            <person name="Kagawa T.F."/>
            <person name="Liu W."/>
            <person name="Song Y."/>
            <person name="Salvetti E."/>
            <person name="Wrobel A."/>
            <person name="Rasinkangas P."/>
            <person name="Parkhill J."/>
            <person name="Rea M.C."/>
            <person name="O'Sullivan O."/>
            <person name="Ritari J."/>
            <person name="Douillard F.P."/>
            <person name="Paul Ross R."/>
            <person name="Yang R."/>
            <person name="Briner A.E."/>
            <person name="Felis G.E."/>
            <person name="de Vos W.M."/>
            <person name="Barrangou R."/>
            <person name="Klaenhammer T.R."/>
            <person name="Caufield P.W."/>
            <person name="Cui Y."/>
            <person name="Zhang H."/>
            <person name="O'Toole P.W."/>
        </authorList>
    </citation>
    <scope>NUCLEOTIDE SEQUENCE [LARGE SCALE GENOMIC DNA]</scope>
    <source>
        <strain evidence="2 3">DSM 12744</strain>
    </source>
</reference>
<organism evidence="2 3">
    <name type="scientific">Schleiferilactobacillus perolens DSM 12744</name>
    <dbReference type="NCBI Taxonomy" id="1423792"/>
    <lineage>
        <taxon>Bacteria</taxon>
        <taxon>Bacillati</taxon>
        <taxon>Bacillota</taxon>
        <taxon>Bacilli</taxon>
        <taxon>Lactobacillales</taxon>
        <taxon>Lactobacillaceae</taxon>
        <taxon>Schleiferilactobacillus</taxon>
    </lineage>
</organism>
<evidence type="ECO:0000259" key="1">
    <source>
        <dbReference type="PROSITE" id="PS50995"/>
    </source>
</evidence>
<dbReference type="PANTHER" id="PTHR33164:SF43">
    <property type="entry name" value="HTH-TYPE TRANSCRIPTIONAL REPRESSOR YETL"/>
    <property type="match status" value="1"/>
</dbReference>
<dbReference type="InterPro" id="IPR036390">
    <property type="entry name" value="WH_DNA-bd_sf"/>
</dbReference>
<dbReference type="PRINTS" id="PR00598">
    <property type="entry name" value="HTHMARR"/>
</dbReference>
<dbReference type="InterPro" id="IPR000835">
    <property type="entry name" value="HTH_MarR-typ"/>
</dbReference>
<dbReference type="PROSITE" id="PS50995">
    <property type="entry name" value="HTH_MARR_2"/>
    <property type="match status" value="1"/>
</dbReference>
<dbReference type="Pfam" id="PF01047">
    <property type="entry name" value="MarR"/>
    <property type="match status" value="1"/>
</dbReference>
<dbReference type="PATRIC" id="fig|1423792.3.peg.615"/>
<dbReference type="PANTHER" id="PTHR33164">
    <property type="entry name" value="TRANSCRIPTIONAL REGULATOR, MARR FAMILY"/>
    <property type="match status" value="1"/>
</dbReference>
<gene>
    <name evidence="2" type="ORF">FD09_GL000603</name>
</gene>
<dbReference type="Gene3D" id="1.10.10.10">
    <property type="entry name" value="Winged helix-like DNA-binding domain superfamily/Winged helix DNA-binding domain"/>
    <property type="match status" value="1"/>
</dbReference>
<dbReference type="InterPro" id="IPR036388">
    <property type="entry name" value="WH-like_DNA-bd_sf"/>
</dbReference>
<dbReference type="RefSeq" id="WP_057821374.1">
    <property type="nucleotide sequence ID" value="NZ_AZEC01000011.1"/>
</dbReference>
<dbReference type="OrthoDB" id="2608887at2"/>
<dbReference type="SUPFAM" id="SSF46785">
    <property type="entry name" value="Winged helix' DNA-binding domain"/>
    <property type="match status" value="1"/>
</dbReference>
<dbReference type="SMART" id="SM00347">
    <property type="entry name" value="HTH_MARR"/>
    <property type="match status" value="1"/>
</dbReference>
<comment type="caution">
    <text evidence="2">The sequence shown here is derived from an EMBL/GenBank/DDBJ whole genome shotgun (WGS) entry which is preliminary data.</text>
</comment>
<dbReference type="GO" id="GO:0003700">
    <property type="term" value="F:DNA-binding transcription factor activity"/>
    <property type="evidence" value="ECO:0007669"/>
    <property type="project" value="InterPro"/>
</dbReference>
<feature type="domain" description="HTH marR-type" evidence="1">
    <location>
        <begin position="5"/>
        <end position="141"/>
    </location>
</feature>
<protein>
    <recommendedName>
        <fullName evidence="1">HTH marR-type domain-containing protein</fullName>
    </recommendedName>
</protein>